<dbReference type="PANTHER" id="PTHR31040">
    <property type="entry name" value="NURIM"/>
    <property type="match status" value="1"/>
</dbReference>
<evidence type="ECO:0000256" key="5">
    <source>
        <dbReference type="ARBA" id="ARBA00023136"/>
    </source>
</evidence>
<dbReference type="AlphaFoldDB" id="A0A8B8FMI5"/>
<evidence type="ECO:0000256" key="6">
    <source>
        <dbReference type="ARBA" id="ARBA00031700"/>
    </source>
</evidence>
<feature type="transmembrane region" description="Helical" evidence="8">
    <location>
        <begin position="132"/>
        <end position="157"/>
    </location>
</feature>
<feature type="transmembrane region" description="Helical" evidence="8">
    <location>
        <begin position="91"/>
        <end position="112"/>
    </location>
</feature>
<reference evidence="10" key="1">
    <citation type="submission" date="2025-08" db="UniProtKB">
        <authorList>
            <consortium name="RefSeq"/>
        </authorList>
    </citation>
    <scope>IDENTIFICATION</scope>
    <source>
        <tissue evidence="10">Whole body</tissue>
    </source>
</reference>
<keyword evidence="3 8" id="KW-0812">Transmembrane</keyword>
<protein>
    <recommendedName>
        <fullName evidence="7">Nuclear envelope membrane protein</fullName>
    </recommendedName>
    <alternativeName>
        <fullName evidence="6">Nuclear rim protein</fullName>
    </alternativeName>
</protein>
<sequence length="255" mass="29321">MIFGKCGYMKLCATIIAVTTGVFVSVVSVLQFSHFLSGVHYYPSDNLPSDIRIYYRIIVNWSLASCYLYLPSLIECIVQKIGNLCGLPDCYFKFIKNVLLLSALNAIIAYWQNVPEICLWNINIRYAESIHFYLHFSLWIISFLIMVAIDITEIMGIKSILYYNITSGSRCSFKSQQFDTFLLNIGLPGSSCIIIILWAQKVMSFDRLLLAVIWTLGILSCNQTDDKDIKYVARQIEKKRTWMYFSEKITISPLK</sequence>
<dbReference type="Proteomes" id="UP000694846">
    <property type="component" value="Unplaced"/>
</dbReference>
<dbReference type="RefSeq" id="XP_025412149.1">
    <property type="nucleotide sequence ID" value="XM_025556364.1"/>
</dbReference>
<keyword evidence="4 8" id="KW-1133">Transmembrane helix</keyword>
<dbReference type="PANTHER" id="PTHR31040:SF1">
    <property type="entry name" value="NURIM"/>
    <property type="match status" value="1"/>
</dbReference>
<comment type="similarity">
    <text evidence="2">Belongs to the nurim family.</text>
</comment>
<gene>
    <name evidence="10" type="primary">LOC112684716</name>
</gene>
<dbReference type="GO" id="GO:0005637">
    <property type="term" value="C:nuclear inner membrane"/>
    <property type="evidence" value="ECO:0007669"/>
    <property type="project" value="UniProtKB-SubCell"/>
</dbReference>
<comment type="subcellular location">
    <subcellularLocation>
        <location evidence="1">Nucleus inner membrane</location>
        <topology evidence="1">Multi-pass membrane protein</topology>
    </subcellularLocation>
</comment>
<evidence type="ECO:0000256" key="7">
    <source>
        <dbReference type="ARBA" id="ARBA00032957"/>
    </source>
</evidence>
<dbReference type="OrthoDB" id="10050858at2759"/>
<name>A0A8B8FMI5_9HEMI</name>
<evidence type="ECO:0000256" key="1">
    <source>
        <dbReference type="ARBA" id="ARBA00004473"/>
    </source>
</evidence>
<evidence type="ECO:0000313" key="10">
    <source>
        <dbReference type="RefSeq" id="XP_025412149.1"/>
    </source>
</evidence>
<feature type="transmembrane region" description="Helical" evidence="8">
    <location>
        <begin position="178"/>
        <end position="199"/>
    </location>
</feature>
<keyword evidence="9" id="KW-1185">Reference proteome</keyword>
<organism evidence="9 10">
    <name type="scientific">Sipha flava</name>
    <name type="common">yellow sugarcane aphid</name>
    <dbReference type="NCBI Taxonomy" id="143950"/>
    <lineage>
        <taxon>Eukaryota</taxon>
        <taxon>Metazoa</taxon>
        <taxon>Ecdysozoa</taxon>
        <taxon>Arthropoda</taxon>
        <taxon>Hexapoda</taxon>
        <taxon>Insecta</taxon>
        <taxon>Pterygota</taxon>
        <taxon>Neoptera</taxon>
        <taxon>Paraneoptera</taxon>
        <taxon>Hemiptera</taxon>
        <taxon>Sternorrhyncha</taxon>
        <taxon>Aphidomorpha</taxon>
        <taxon>Aphidoidea</taxon>
        <taxon>Aphididae</taxon>
        <taxon>Sipha</taxon>
    </lineage>
</organism>
<evidence type="ECO:0000256" key="3">
    <source>
        <dbReference type="ARBA" id="ARBA00022692"/>
    </source>
</evidence>
<feature type="transmembrane region" description="Helical" evidence="8">
    <location>
        <begin position="53"/>
        <end position="70"/>
    </location>
</feature>
<accession>A0A8B8FMI5</accession>
<evidence type="ECO:0000256" key="4">
    <source>
        <dbReference type="ARBA" id="ARBA00022989"/>
    </source>
</evidence>
<evidence type="ECO:0000256" key="2">
    <source>
        <dbReference type="ARBA" id="ARBA00010631"/>
    </source>
</evidence>
<dbReference type="GeneID" id="112684716"/>
<proteinExistence type="inferred from homology"/>
<dbReference type="InterPro" id="IPR033580">
    <property type="entry name" value="Nurim-like"/>
</dbReference>
<feature type="transmembrane region" description="Helical" evidence="8">
    <location>
        <begin position="12"/>
        <end position="33"/>
    </location>
</feature>
<evidence type="ECO:0000313" key="9">
    <source>
        <dbReference type="Proteomes" id="UP000694846"/>
    </source>
</evidence>
<keyword evidence="5 8" id="KW-0472">Membrane</keyword>
<evidence type="ECO:0000256" key="8">
    <source>
        <dbReference type="SAM" id="Phobius"/>
    </source>
</evidence>